<keyword evidence="2" id="KW-1185">Reference proteome</keyword>
<name>A0AA36N5C7_9DINO</name>
<reference evidence="1" key="1">
    <citation type="submission" date="2023-08" db="EMBL/GenBank/DDBJ databases">
        <authorList>
            <person name="Chen Y."/>
            <person name="Shah S."/>
            <person name="Dougan E. K."/>
            <person name="Thang M."/>
            <person name="Chan C."/>
        </authorList>
    </citation>
    <scope>NUCLEOTIDE SEQUENCE</scope>
</reference>
<accession>A0AA36N5C7</accession>
<dbReference type="Proteomes" id="UP001178507">
    <property type="component" value="Unassembled WGS sequence"/>
</dbReference>
<evidence type="ECO:0000313" key="2">
    <source>
        <dbReference type="Proteomes" id="UP001178507"/>
    </source>
</evidence>
<proteinExistence type="predicted"/>
<comment type="caution">
    <text evidence="1">The sequence shown here is derived from an EMBL/GenBank/DDBJ whole genome shotgun (WGS) entry which is preliminary data.</text>
</comment>
<dbReference type="EMBL" id="CAUJNA010002458">
    <property type="protein sequence ID" value="CAJ1393024.1"/>
    <property type="molecule type" value="Genomic_DNA"/>
</dbReference>
<dbReference type="AlphaFoldDB" id="A0AA36N5C7"/>
<evidence type="ECO:0000313" key="1">
    <source>
        <dbReference type="EMBL" id="CAJ1393024.1"/>
    </source>
</evidence>
<sequence>MQVPDHRRYARGGSFWVLQWLEAEGGLALSPLLASLRLALSLADGEGQASNAFLAFDVVGEWLDTTRGLRGLQGLFMARALLAENLCIALSSSSSEVGVLSGVCAAPPSDADGCRPGAAKALLELGGAESAPMLAIAAEMMRGCAQAPGAAAWRAFWHRLARSERCVGSVTASRRGEWQLCEALPRAESRDVEIHVLGASADFANGCLFVEVVMHVAAKDGCYVTQAGSNLRTLPQSFTRIWYGKLGEGPPVTCAAASAFGTDVVVHCSFADFGEERVLYLEAGDWQGLAIPLCRPIALERRRLTVCSGVMFNAGQEIPGLFPPLLEQWLAYHEELGVDHFALYDSDGSAHFAARPRQQRGQVSYFPNWPQSLSAKLGAISRQSHCRHCLSALAEAHCLWSQRGRSDWVLTLHSFDAFLAPARSLHLDLAPLRDIADVGTVPLAMVDFGGAPQNSSWLIERFQLRAAQRVLVLADIGRGNPREDCWLNHPGSTLKNPERVWGVYDHYARSVPGSVDVENAQLRVNHYVDIFGERCSSRFLHCEVPDTEMLWILPKLRAKYGK</sequence>
<protein>
    <submittedName>
        <fullName evidence="1">Uncharacterized protein</fullName>
    </submittedName>
</protein>
<gene>
    <name evidence="1" type="ORF">EVOR1521_LOCUS17975</name>
</gene>
<organism evidence="1 2">
    <name type="scientific">Effrenium voratum</name>
    <dbReference type="NCBI Taxonomy" id="2562239"/>
    <lineage>
        <taxon>Eukaryota</taxon>
        <taxon>Sar</taxon>
        <taxon>Alveolata</taxon>
        <taxon>Dinophyceae</taxon>
        <taxon>Suessiales</taxon>
        <taxon>Symbiodiniaceae</taxon>
        <taxon>Effrenium</taxon>
    </lineage>
</organism>